<dbReference type="RefSeq" id="WP_022287556.1">
    <property type="nucleotide sequence ID" value="NZ_JAOQJZ010000021.1"/>
</dbReference>
<sequence length="164" mass="18025">MKATSKGRIKIILKGSALVLWCVVIFMFSANNADESNKQSNAVFNTVIEFVNPVYDSLDTTAQAEYKDTATFIIRKLAHFSEYALLGILAFINLAMVKKLGYRGLFAAVFSCIYASSDEIHQLFVPGRAGQVGDVLIDTSGAVAGILLAILIRKIWLKSREKKS</sequence>
<dbReference type="InterPro" id="IPR016747">
    <property type="entry name" value="Phosphotransbutyrylase"/>
</dbReference>
<accession>A0AAE3LLK1</accession>
<gene>
    <name evidence="3" type="ORF">OCV57_13670</name>
</gene>
<feature type="transmembrane region" description="Helical" evidence="1">
    <location>
        <begin position="12"/>
        <end position="30"/>
    </location>
</feature>
<keyword evidence="1" id="KW-0812">Transmembrane</keyword>
<comment type="caution">
    <text evidence="3">The sequence shown here is derived from an EMBL/GenBank/DDBJ whole genome shotgun (WGS) entry which is preliminary data.</text>
</comment>
<keyword evidence="1" id="KW-0472">Membrane</keyword>
<dbReference type="InterPro" id="IPR006976">
    <property type="entry name" value="VanZ-like"/>
</dbReference>
<organism evidence="3 4">
    <name type="scientific">Hominimerdicola aceti</name>
    <dbReference type="NCBI Taxonomy" id="2981726"/>
    <lineage>
        <taxon>Bacteria</taxon>
        <taxon>Bacillati</taxon>
        <taxon>Bacillota</taxon>
        <taxon>Clostridia</taxon>
        <taxon>Eubacteriales</taxon>
        <taxon>Oscillospiraceae</taxon>
        <taxon>Hominimerdicola</taxon>
    </lineage>
</organism>
<feature type="transmembrane region" description="Helical" evidence="1">
    <location>
        <begin position="77"/>
        <end position="95"/>
    </location>
</feature>
<evidence type="ECO:0000256" key="1">
    <source>
        <dbReference type="SAM" id="Phobius"/>
    </source>
</evidence>
<feature type="transmembrane region" description="Helical" evidence="1">
    <location>
        <begin position="136"/>
        <end position="156"/>
    </location>
</feature>
<name>A0AAE3LLK1_9FIRM</name>
<keyword evidence="4" id="KW-1185">Reference proteome</keyword>
<dbReference type="EMBL" id="JAOQJZ010000021">
    <property type="protein sequence ID" value="MCU6706962.1"/>
    <property type="molecule type" value="Genomic_DNA"/>
</dbReference>
<feature type="transmembrane region" description="Helical" evidence="1">
    <location>
        <begin position="100"/>
        <end position="116"/>
    </location>
</feature>
<protein>
    <submittedName>
        <fullName evidence="3">VanZ family protein</fullName>
    </submittedName>
</protein>
<feature type="domain" description="VanZ-like" evidence="2">
    <location>
        <begin position="18"/>
        <end position="152"/>
    </location>
</feature>
<proteinExistence type="predicted"/>
<dbReference type="Pfam" id="PF04892">
    <property type="entry name" value="VanZ"/>
    <property type="match status" value="1"/>
</dbReference>
<evidence type="ECO:0000259" key="2">
    <source>
        <dbReference type="Pfam" id="PF04892"/>
    </source>
</evidence>
<dbReference type="PIRSF" id="PIRSF019083">
    <property type="entry name" value="UCP019083_VanZ"/>
    <property type="match status" value="1"/>
</dbReference>
<evidence type="ECO:0000313" key="3">
    <source>
        <dbReference type="EMBL" id="MCU6706962.1"/>
    </source>
</evidence>
<keyword evidence="1" id="KW-1133">Transmembrane helix</keyword>
<reference evidence="3 4" key="1">
    <citation type="journal article" date="2021" name="ISME Commun">
        <title>Automated analysis of genomic sequences facilitates high-throughput and comprehensive description of bacteria.</title>
        <authorList>
            <person name="Hitch T.C.A."/>
        </authorList>
    </citation>
    <scope>NUCLEOTIDE SEQUENCE [LARGE SCALE GENOMIC DNA]</scope>
    <source>
        <strain evidence="3 4">Sanger_31</strain>
    </source>
</reference>
<dbReference type="NCBIfam" id="NF037970">
    <property type="entry name" value="vanZ_1"/>
    <property type="match status" value="1"/>
</dbReference>
<dbReference type="Proteomes" id="UP001208131">
    <property type="component" value="Unassembled WGS sequence"/>
</dbReference>
<dbReference type="AlphaFoldDB" id="A0AAE3LLK1"/>
<evidence type="ECO:0000313" key="4">
    <source>
        <dbReference type="Proteomes" id="UP001208131"/>
    </source>
</evidence>